<evidence type="ECO:0000313" key="1">
    <source>
        <dbReference type="EMBL" id="PTR18206.1"/>
    </source>
</evidence>
<sequence length="106" mass="11333">MTCALRFRFPDPARPDGWSTWLYVKARDLICGDEVAPTDATEHIGEAWIADEMAALQRAAAFTAGIQARGRDPGQVDLVLVDLDAEGREVAGTAARIGPVAALPVE</sequence>
<gene>
    <name evidence="1" type="ORF">C8J28_109166</name>
</gene>
<reference evidence="1 2" key="1">
    <citation type="submission" date="2018-04" db="EMBL/GenBank/DDBJ databases">
        <title>Genomic Encyclopedia of Type Strains, Phase III (KMG-III): the genomes of soil and plant-associated and newly described type strains.</title>
        <authorList>
            <person name="Whitman W."/>
        </authorList>
    </citation>
    <scope>NUCLEOTIDE SEQUENCE [LARGE SCALE GENOMIC DNA]</scope>
    <source>
        <strain evidence="1 2">KA25</strain>
    </source>
</reference>
<dbReference type="RefSeq" id="WP_108221109.1">
    <property type="nucleotide sequence ID" value="NZ_QAOT01000009.1"/>
</dbReference>
<dbReference type="Proteomes" id="UP000244060">
    <property type="component" value="Unassembled WGS sequence"/>
</dbReference>
<accession>A0A2T5K707</accession>
<comment type="caution">
    <text evidence="1">The sequence shown here is derived from an EMBL/GenBank/DDBJ whole genome shotgun (WGS) entry which is preliminary data.</text>
</comment>
<keyword evidence="2" id="KW-1185">Reference proteome</keyword>
<name>A0A2T5K707_9RHOB</name>
<evidence type="ECO:0000313" key="2">
    <source>
        <dbReference type="Proteomes" id="UP000244060"/>
    </source>
</evidence>
<protein>
    <submittedName>
        <fullName evidence="1">Uncharacterized protein</fullName>
    </submittedName>
</protein>
<dbReference type="EMBL" id="QAOT01000009">
    <property type="protein sequence ID" value="PTR18206.1"/>
    <property type="molecule type" value="Genomic_DNA"/>
</dbReference>
<proteinExistence type="predicted"/>
<dbReference type="AlphaFoldDB" id="A0A2T5K707"/>
<organism evidence="1 2">
    <name type="scientific">Cereibacter azotoformans</name>
    <dbReference type="NCBI Taxonomy" id="43057"/>
    <lineage>
        <taxon>Bacteria</taxon>
        <taxon>Pseudomonadati</taxon>
        <taxon>Pseudomonadota</taxon>
        <taxon>Alphaproteobacteria</taxon>
        <taxon>Rhodobacterales</taxon>
        <taxon>Paracoccaceae</taxon>
        <taxon>Cereibacter</taxon>
    </lineage>
</organism>